<comment type="caution">
    <text evidence="2">The sequence shown here is derived from an EMBL/GenBank/DDBJ whole genome shotgun (WGS) entry which is preliminary data.</text>
</comment>
<protein>
    <submittedName>
        <fullName evidence="2">Uncharacterized protein</fullName>
    </submittedName>
</protein>
<dbReference type="EMBL" id="MU827361">
    <property type="protein sequence ID" value="KAJ7351151.1"/>
    <property type="molecule type" value="Genomic_DNA"/>
</dbReference>
<feature type="region of interest" description="Disordered" evidence="1">
    <location>
        <begin position="300"/>
        <end position="334"/>
    </location>
</feature>
<organism evidence="2 3">
    <name type="scientific">Desmophyllum pertusum</name>
    <dbReference type="NCBI Taxonomy" id="174260"/>
    <lineage>
        <taxon>Eukaryota</taxon>
        <taxon>Metazoa</taxon>
        <taxon>Cnidaria</taxon>
        <taxon>Anthozoa</taxon>
        <taxon>Hexacorallia</taxon>
        <taxon>Scleractinia</taxon>
        <taxon>Caryophylliina</taxon>
        <taxon>Caryophylliidae</taxon>
        <taxon>Desmophyllum</taxon>
    </lineage>
</organism>
<evidence type="ECO:0000313" key="2">
    <source>
        <dbReference type="EMBL" id="KAJ7351151.1"/>
    </source>
</evidence>
<dbReference type="GO" id="GO:0036396">
    <property type="term" value="C:RNA N6-methyladenosine methyltransferase complex"/>
    <property type="evidence" value="ECO:0007669"/>
    <property type="project" value="TreeGrafter"/>
</dbReference>
<reference evidence="2" key="1">
    <citation type="submission" date="2023-01" db="EMBL/GenBank/DDBJ databases">
        <title>Genome assembly of the deep-sea coral Lophelia pertusa.</title>
        <authorList>
            <person name="Herrera S."/>
            <person name="Cordes E."/>
        </authorList>
    </citation>
    <scope>NUCLEOTIDE SEQUENCE</scope>
    <source>
        <strain evidence="2">USNM1676648</strain>
        <tissue evidence="2">Polyp</tissue>
    </source>
</reference>
<evidence type="ECO:0000313" key="3">
    <source>
        <dbReference type="Proteomes" id="UP001163046"/>
    </source>
</evidence>
<proteinExistence type="predicted"/>
<gene>
    <name evidence="2" type="ORF">OS493_036354</name>
</gene>
<name>A0A9X0CH91_9CNID</name>
<dbReference type="PANTHER" id="PTHR23185">
    <property type="entry name" value="PROTEIN VIRILIZER HOMOLOG"/>
    <property type="match status" value="1"/>
</dbReference>
<sequence length="791" mass="87151">MNYTKYKDGYEEILSDEEDMDDATLEDTDVQFGDLDLYSEDAWMSVSVSFNPYQCDLSPLTAFNPPDCTEYEQAILKAREDSNSVDNQQINLGQTLFEHVEMCCTSERNIKWIEQIEEIPKLLIPGLAYLTRNEQKEGVMKKLIEWTKYSLDIEMAQKLPIAANIRLIKAGLKLVGAMCSCRSDVASVLIEAGVQESLGKLLTTEHMSSSMKLLTLQAIDNTTDSYVGMEHFLGLDADDKEKETEGTDIKQESKSYQQLVDFLLADQTVRVVEAASALARKVHLYELLALLQKTVDKIVETTPSPRPTDVETDSAGEGTETKETADVMSPDPDVAMDTSGVVPGERDQALDADKIEIIASTLEEICIYLNQAQHLIVQSPVKAFPTSAKITGFDTSPKDPYPVMFHLFKARRLLEAILIVMSSTAGCHPAVFAPIRDLFFFLLQSQRGLLFLSSHPDTINGLIRVLTQTTEADIHHSDAPPLNEILRDTTVADSCTPQHLGLLLIYHLQTLQAVDQLLTSLSPGLLPNDMDGADTLSTLHTLYSMTFTAIGKAAVVSVLSQDTNLRSLLPFVESTGDAKDDAKLKKCVSTGYATVLILLTVKLSENVATLSKLAPRLLAVSENIELLSKLAPRLLAVTSRVDADSSITELGHWLVALKDIKFDMSSITTLVEFVKSRLGEINITSSVACGVLMALRVLRHLGCPADTSSTAEVVQKDLNQNLACIELFSANAMDVFINTFQKLGEFLLRPWRQGQPLHTGPPLIMVFHGNTTSSTGEDSLDRTAQQWKIPV</sequence>
<dbReference type="AlphaFoldDB" id="A0A9X0CH91"/>
<dbReference type="InterPro" id="IPR026736">
    <property type="entry name" value="Virilizer"/>
</dbReference>
<dbReference type="OrthoDB" id="2011702at2759"/>
<evidence type="ECO:0000256" key="1">
    <source>
        <dbReference type="SAM" id="MobiDB-lite"/>
    </source>
</evidence>
<dbReference type="GO" id="GO:0003723">
    <property type="term" value="F:RNA binding"/>
    <property type="evidence" value="ECO:0007669"/>
    <property type="project" value="TreeGrafter"/>
</dbReference>
<keyword evidence="3" id="KW-1185">Reference proteome</keyword>
<dbReference type="PANTHER" id="PTHR23185:SF0">
    <property type="entry name" value="PROTEIN VIRILIZER HOMOLOG"/>
    <property type="match status" value="1"/>
</dbReference>
<dbReference type="Proteomes" id="UP001163046">
    <property type="component" value="Unassembled WGS sequence"/>
</dbReference>
<accession>A0A9X0CH91</accession>